<evidence type="ECO:0000313" key="5">
    <source>
        <dbReference type="Proteomes" id="UP000838763"/>
    </source>
</evidence>
<dbReference type="Proteomes" id="UP000838763">
    <property type="component" value="Unassembled WGS sequence"/>
</dbReference>
<name>A0A9P1GWS9_9PEZI</name>
<dbReference type="OrthoDB" id="447129at2759"/>
<dbReference type="PANTHER" id="PTHR46404:SF1">
    <property type="entry name" value="DNA POLYMERASE IOTA"/>
    <property type="match status" value="1"/>
</dbReference>
<proteinExistence type="predicted"/>
<dbReference type="EMBL" id="CALLCH030000002">
    <property type="protein sequence ID" value="CAI4211743.1"/>
    <property type="molecule type" value="Genomic_DNA"/>
</dbReference>
<evidence type="ECO:0000256" key="1">
    <source>
        <dbReference type="ARBA" id="ARBA00004173"/>
    </source>
</evidence>
<dbReference type="Pfam" id="PF00817">
    <property type="entry name" value="IMS"/>
    <property type="match status" value="1"/>
</dbReference>
<dbReference type="PROSITE" id="PS50173">
    <property type="entry name" value="UMUC"/>
    <property type="match status" value="1"/>
</dbReference>
<gene>
    <name evidence="4" type="ORF">PPNO1_LOCUS1517</name>
</gene>
<sequence>MDPPPPRVPKRKDDRVILQFDYDCFYASVFENQNPALKSLPVGVKQKGILATCNYVARARGVGKLSQISVAKKACPELVIIDGEDLTPFGT</sequence>
<keyword evidence="2" id="KW-0496">Mitochondrion</keyword>
<feature type="domain" description="UmuC" evidence="3">
    <location>
        <begin position="17"/>
        <end position="91"/>
    </location>
</feature>
<dbReference type="GO" id="GO:0006281">
    <property type="term" value="P:DNA repair"/>
    <property type="evidence" value="ECO:0007669"/>
    <property type="project" value="InterPro"/>
</dbReference>
<reference evidence="4" key="1">
    <citation type="submission" date="2022-11" db="EMBL/GenBank/DDBJ databases">
        <authorList>
            <person name="Scott C."/>
            <person name="Bruce N."/>
        </authorList>
    </citation>
    <scope>NUCLEOTIDE SEQUENCE</scope>
</reference>
<dbReference type="PANTHER" id="PTHR46404">
    <property type="entry name" value="DNA POLYMERASE IOTA"/>
    <property type="match status" value="1"/>
</dbReference>
<dbReference type="GO" id="GO:0019985">
    <property type="term" value="P:translesion synthesis"/>
    <property type="evidence" value="ECO:0007669"/>
    <property type="project" value="TreeGrafter"/>
</dbReference>
<dbReference type="GO" id="GO:0005739">
    <property type="term" value="C:mitochondrion"/>
    <property type="evidence" value="ECO:0007669"/>
    <property type="project" value="UniProtKB-SubCell"/>
</dbReference>
<evidence type="ECO:0000256" key="2">
    <source>
        <dbReference type="ARBA" id="ARBA00023128"/>
    </source>
</evidence>
<protein>
    <recommendedName>
        <fullName evidence="3">UmuC domain-containing protein</fullName>
    </recommendedName>
</protein>
<accession>A0A9P1GWS9</accession>
<dbReference type="Gene3D" id="3.40.1170.60">
    <property type="match status" value="1"/>
</dbReference>
<dbReference type="GO" id="GO:0003887">
    <property type="term" value="F:DNA-directed DNA polymerase activity"/>
    <property type="evidence" value="ECO:0007669"/>
    <property type="project" value="TreeGrafter"/>
</dbReference>
<dbReference type="SUPFAM" id="SSF56672">
    <property type="entry name" value="DNA/RNA polymerases"/>
    <property type="match status" value="1"/>
</dbReference>
<evidence type="ECO:0000313" key="4">
    <source>
        <dbReference type="EMBL" id="CAI4211743.1"/>
    </source>
</evidence>
<dbReference type="InterPro" id="IPR043502">
    <property type="entry name" value="DNA/RNA_pol_sf"/>
</dbReference>
<evidence type="ECO:0000259" key="3">
    <source>
        <dbReference type="PROSITE" id="PS50173"/>
    </source>
</evidence>
<keyword evidence="5" id="KW-1185">Reference proteome</keyword>
<dbReference type="FunFam" id="3.40.1170.60:FF:000006">
    <property type="entry name" value="DNA polymerase iota"/>
    <property type="match status" value="1"/>
</dbReference>
<dbReference type="AlphaFoldDB" id="A0A9P1GWS9"/>
<comment type="caution">
    <text evidence="4">The sequence shown here is derived from an EMBL/GenBank/DDBJ whole genome shotgun (WGS) entry which is preliminary data.</text>
</comment>
<organism evidence="4 5">
    <name type="scientific">Parascedosporium putredinis</name>
    <dbReference type="NCBI Taxonomy" id="1442378"/>
    <lineage>
        <taxon>Eukaryota</taxon>
        <taxon>Fungi</taxon>
        <taxon>Dikarya</taxon>
        <taxon>Ascomycota</taxon>
        <taxon>Pezizomycotina</taxon>
        <taxon>Sordariomycetes</taxon>
        <taxon>Hypocreomycetidae</taxon>
        <taxon>Microascales</taxon>
        <taxon>Microascaceae</taxon>
        <taxon>Parascedosporium</taxon>
    </lineage>
</organism>
<comment type="subcellular location">
    <subcellularLocation>
        <location evidence="1">Mitochondrion</location>
    </subcellularLocation>
</comment>
<dbReference type="InterPro" id="IPR001126">
    <property type="entry name" value="UmuC"/>
</dbReference>